<reference evidence="5 6" key="1">
    <citation type="journal article" date="2016" name="Nat. Commun.">
        <title>Thousands of microbial genomes shed light on interconnected biogeochemical processes in an aquifer system.</title>
        <authorList>
            <person name="Anantharaman K."/>
            <person name="Brown C.T."/>
            <person name="Hug L.A."/>
            <person name="Sharon I."/>
            <person name="Castelle C.J."/>
            <person name="Probst A.J."/>
            <person name="Thomas B.C."/>
            <person name="Singh A."/>
            <person name="Wilkins M.J."/>
            <person name="Karaoz U."/>
            <person name="Brodie E.L."/>
            <person name="Williams K.H."/>
            <person name="Hubbard S.S."/>
            <person name="Banfield J.F."/>
        </authorList>
    </citation>
    <scope>NUCLEOTIDE SEQUENCE [LARGE SCALE GENOMIC DNA]</scope>
</reference>
<keyword evidence="2" id="KW-0808">Transferase</keyword>
<dbReference type="Pfam" id="PF01135">
    <property type="entry name" value="PCMT"/>
    <property type="match status" value="1"/>
</dbReference>
<dbReference type="InterPro" id="IPR026170">
    <property type="entry name" value="FAM173A/B"/>
</dbReference>
<accession>A0A1G2I113</accession>
<organism evidence="5 6">
    <name type="scientific">Candidatus Staskawiczbacteria bacterium RIFCSPHIGHO2_02_FULL_34_9</name>
    <dbReference type="NCBI Taxonomy" id="1802206"/>
    <lineage>
        <taxon>Bacteria</taxon>
        <taxon>Candidatus Staskawicziibacteriota</taxon>
    </lineage>
</organism>
<sequence length="176" mass="20016">MSLLFLLFALIVFLFCITVIVFSFFNILSMTMNGAFFAPSGKKLTDKMVALARIKPGEKALDLGSGDGSQVISLAKAGAKAYGYEINPLLVWWSQYRLWQAGLKGKAFIYTKNFWQADLSDFDVIIIFGIPYMMKKMEKKLMQELKPGARVISNAFPFPNWQHSKREGNLYLYEVE</sequence>
<protein>
    <recommendedName>
        <fullName evidence="7">Methyltransferase domain-containing protein</fullName>
    </recommendedName>
</protein>
<evidence type="ECO:0008006" key="7">
    <source>
        <dbReference type="Google" id="ProtNLM"/>
    </source>
</evidence>
<dbReference type="EMBL" id="MHOS01000031">
    <property type="protein sequence ID" value="OGZ67758.1"/>
    <property type="molecule type" value="Genomic_DNA"/>
</dbReference>
<keyword evidence="3" id="KW-0949">S-adenosyl-L-methionine</keyword>
<feature type="transmembrane region" description="Helical" evidence="4">
    <location>
        <begin position="6"/>
        <end position="28"/>
    </location>
</feature>
<evidence type="ECO:0000313" key="6">
    <source>
        <dbReference type="Proteomes" id="UP000176421"/>
    </source>
</evidence>
<keyword evidence="4" id="KW-1133">Transmembrane helix</keyword>
<keyword evidence="1" id="KW-0489">Methyltransferase</keyword>
<dbReference type="PANTHER" id="PTHR13610">
    <property type="entry name" value="METHYLTRANSFERASE DOMAIN-CONTAINING PROTEIN"/>
    <property type="match status" value="1"/>
</dbReference>
<keyword evidence="4" id="KW-0472">Membrane</keyword>
<proteinExistence type="predicted"/>
<name>A0A1G2I113_9BACT</name>
<dbReference type="Gene3D" id="3.40.50.150">
    <property type="entry name" value="Vaccinia Virus protein VP39"/>
    <property type="match status" value="1"/>
</dbReference>
<evidence type="ECO:0000256" key="2">
    <source>
        <dbReference type="ARBA" id="ARBA00022679"/>
    </source>
</evidence>
<dbReference type="PANTHER" id="PTHR13610:SF9">
    <property type="entry name" value="FI06469P"/>
    <property type="match status" value="1"/>
</dbReference>
<dbReference type="AlphaFoldDB" id="A0A1G2I113"/>
<dbReference type="SUPFAM" id="SSF53335">
    <property type="entry name" value="S-adenosyl-L-methionine-dependent methyltransferases"/>
    <property type="match status" value="1"/>
</dbReference>
<keyword evidence="4" id="KW-0812">Transmembrane</keyword>
<dbReference type="GO" id="GO:0016279">
    <property type="term" value="F:protein-lysine N-methyltransferase activity"/>
    <property type="evidence" value="ECO:0007669"/>
    <property type="project" value="InterPro"/>
</dbReference>
<comment type="caution">
    <text evidence="5">The sequence shown here is derived from an EMBL/GenBank/DDBJ whole genome shotgun (WGS) entry which is preliminary data.</text>
</comment>
<dbReference type="Proteomes" id="UP000176421">
    <property type="component" value="Unassembled WGS sequence"/>
</dbReference>
<evidence type="ECO:0000256" key="3">
    <source>
        <dbReference type="ARBA" id="ARBA00022691"/>
    </source>
</evidence>
<dbReference type="GO" id="GO:0032259">
    <property type="term" value="P:methylation"/>
    <property type="evidence" value="ECO:0007669"/>
    <property type="project" value="UniProtKB-KW"/>
</dbReference>
<evidence type="ECO:0000256" key="1">
    <source>
        <dbReference type="ARBA" id="ARBA00022603"/>
    </source>
</evidence>
<evidence type="ECO:0000313" key="5">
    <source>
        <dbReference type="EMBL" id="OGZ67758.1"/>
    </source>
</evidence>
<evidence type="ECO:0000256" key="4">
    <source>
        <dbReference type="SAM" id="Phobius"/>
    </source>
</evidence>
<dbReference type="InterPro" id="IPR029063">
    <property type="entry name" value="SAM-dependent_MTases_sf"/>
</dbReference>
<gene>
    <name evidence="5" type="ORF">A3D35_02190</name>
</gene>